<keyword evidence="1" id="KW-0812">Transmembrane</keyword>
<name>A0A2R6Y4F8_9BACL</name>
<evidence type="ECO:0000256" key="1">
    <source>
        <dbReference type="SAM" id="Phobius"/>
    </source>
</evidence>
<evidence type="ECO:0000313" key="3">
    <source>
        <dbReference type="Proteomes" id="UP000244338"/>
    </source>
</evidence>
<feature type="transmembrane region" description="Helical" evidence="1">
    <location>
        <begin position="21"/>
        <end position="44"/>
    </location>
</feature>
<evidence type="ECO:0000313" key="2">
    <source>
        <dbReference type="EMBL" id="PTQ57570.1"/>
    </source>
</evidence>
<sequence>MTSLSNRPPRYASPAENGASFLSQTGQFIVLFPGFATVMFVLLWSF</sequence>
<proteinExistence type="predicted"/>
<dbReference type="Proteomes" id="UP000244338">
    <property type="component" value="Unassembled WGS sequence"/>
</dbReference>
<keyword evidence="1" id="KW-1133">Transmembrane helix</keyword>
<organism evidence="2 3">
    <name type="scientific">Candidatus Carbonibacillus altaicus</name>
    <dbReference type="NCBI Taxonomy" id="2163959"/>
    <lineage>
        <taxon>Bacteria</taxon>
        <taxon>Bacillati</taxon>
        <taxon>Bacillota</taxon>
        <taxon>Bacilli</taxon>
        <taxon>Bacillales</taxon>
        <taxon>Candidatus Carbonibacillus</taxon>
    </lineage>
</organism>
<keyword evidence="1" id="KW-0472">Membrane</keyword>
<dbReference type="AlphaFoldDB" id="A0A2R6Y4F8"/>
<reference evidence="3" key="1">
    <citation type="journal article" date="2018" name="Sci. Rep.">
        <title>Lignite coal burning seam in the remote Altai Mountains harbors a hydrogen-driven thermophilic microbial community.</title>
        <authorList>
            <person name="Kadnikov V.V."/>
            <person name="Mardanov A.V."/>
            <person name="Ivasenko D.A."/>
            <person name="Antsiferov D.V."/>
            <person name="Beletsky A.V."/>
            <person name="Karnachuk O.V."/>
            <person name="Ravin N.V."/>
        </authorList>
    </citation>
    <scope>NUCLEOTIDE SEQUENCE [LARGE SCALE GENOMIC DNA]</scope>
</reference>
<comment type="caution">
    <text evidence="2">The sequence shown here is derived from an EMBL/GenBank/DDBJ whole genome shotgun (WGS) entry which is preliminary data.</text>
</comment>
<accession>A0A2R6Y4F8</accession>
<dbReference type="EMBL" id="PEBX01000005">
    <property type="protein sequence ID" value="PTQ57570.1"/>
    <property type="molecule type" value="Genomic_DNA"/>
</dbReference>
<protein>
    <submittedName>
        <fullName evidence="2">Uncharacterized protein</fullName>
    </submittedName>
</protein>
<gene>
    <name evidence="2" type="ORF">BSOLF_1274</name>
</gene>